<sequence length="479" mass="51450">MAAGTPPQYLAPAVQAELDRRDVAYRVVARGGAGLAALAEAGRVPAERAVRAVVLADRAGWLLALLPVQYLIDFHVLQTRLGRWLSPVPAGLASARFGDCDPGVVPTLGAPYGLPLLVESSLQGEEEVFLEGGRRGVVIAVSGPDFARLTAEAQVLRFAWPPRIFRRIAQAQPGQRVAEVADLRPERRVAALLARVRELPAMPEMGARLLALRRDPKANARDLAAVVELDPSLAAQVMRYARSPLYGYRGRIETVHDAVARVLGFDFVLSLALGLALGRTLRAPREGPLGLAALWRGAVYTAGLCQLLAPLLPAKIRLLPGLAYLAGLLHNFGILVWSELLRPEYFLIHRMMQARPEVPLPVLEREVLGIGEDAASHELAHARLGARLLAQWGLPEEVVVAAREHHNEGYRGEHAVAANLVLAAASALRREGIGDAADQEPPPAVLTALGLERAQVLEQAARLLAAAPELDAFARSLAA</sequence>
<reference evidence="2 3" key="1">
    <citation type="submission" date="2018-11" db="EMBL/GenBank/DDBJ databases">
        <title>Genomic Encyclopedia of Type Strains, Phase IV (KMG-IV): sequencing the most valuable type-strain genomes for metagenomic binning, comparative biology and taxonomic classification.</title>
        <authorList>
            <person name="Goeker M."/>
        </authorList>
    </citation>
    <scope>NUCLEOTIDE SEQUENCE [LARGE SCALE GENOMIC DNA]</scope>
    <source>
        <strain evidence="2 3">DSM 100275</strain>
    </source>
</reference>
<dbReference type="PANTHER" id="PTHR33525:SF3">
    <property type="entry name" value="RIBONUCLEASE Y"/>
    <property type="match status" value="1"/>
</dbReference>
<feature type="domain" description="HDOD" evidence="1">
    <location>
        <begin position="199"/>
        <end position="408"/>
    </location>
</feature>
<dbReference type="InterPro" id="IPR014627">
    <property type="entry name" value="UCP036888_HDGYP-like"/>
</dbReference>
<organism evidence="2 3">
    <name type="scientific">Inmirania thermothiophila</name>
    <dbReference type="NCBI Taxonomy" id="1750597"/>
    <lineage>
        <taxon>Bacteria</taxon>
        <taxon>Pseudomonadati</taxon>
        <taxon>Pseudomonadota</taxon>
        <taxon>Gammaproteobacteria</taxon>
        <taxon>Chromatiales</taxon>
        <taxon>Ectothiorhodospiraceae</taxon>
        <taxon>Inmirania</taxon>
    </lineage>
</organism>
<evidence type="ECO:0000259" key="1">
    <source>
        <dbReference type="PROSITE" id="PS51833"/>
    </source>
</evidence>
<evidence type="ECO:0000313" key="3">
    <source>
        <dbReference type="Proteomes" id="UP000276634"/>
    </source>
</evidence>
<dbReference type="InterPro" id="IPR052340">
    <property type="entry name" value="RNase_Y/CdgJ"/>
</dbReference>
<protein>
    <submittedName>
        <fullName evidence="2">HD-like signal output (HDOD) protein</fullName>
    </submittedName>
</protein>
<dbReference type="EMBL" id="RJVI01000002">
    <property type="protein sequence ID" value="ROR32613.1"/>
    <property type="molecule type" value="Genomic_DNA"/>
</dbReference>
<dbReference type="InterPro" id="IPR036754">
    <property type="entry name" value="YbaK/aa-tRNA-synt-asso_dom_sf"/>
</dbReference>
<proteinExistence type="predicted"/>
<dbReference type="Gene3D" id="1.10.3210.10">
    <property type="entry name" value="Hypothetical protein af1432"/>
    <property type="match status" value="1"/>
</dbReference>
<dbReference type="InterPro" id="IPR007214">
    <property type="entry name" value="YbaK/aa-tRNA-synth-assoc-dom"/>
</dbReference>
<dbReference type="SUPFAM" id="SSF109604">
    <property type="entry name" value="HD-domain/PDEase-like"/>
    <property type="match status" value="1"/>
</dbReference>
<dbReference type="PANTHER" id="PTHR33525">
    <property type="match status" value="1"/>
</dbReference>
<dbReference type="Gene3D" id="3.90.960.10">
    <property type="entry name" value="YbaK/aminoacyl-tRNA synthetase-associated domain"/>
    <property type="match status" value="1"/>
</dbReference>
<dbReference type="GO" id="GO:0002161">
    <property type="term" value="F:aminoacyl-tRNA deacylase activity"/>
    <property type="evidence" value="ECO:0007669"/>
    <property type="project" value="InterPro"/>
</dbReference>
<evidence type="ECO:0000313" key="2">
    <source>
        <dbReference type="EMBL" id="ROR32613.1"/>
    </source>
</evidence>
<comment type="caution">
    <text evidence="2">The sequence shown here is derived from an EMBL/GenBank/DDBJ whole genome shotgun (WGS) entry which is preliminary data.</text>
</comment>
<dbReference type="Pfam" id="PF08668">
    <property type="entry name" value="HDOD"/>
    <property type="match status" value="1"/>
</dbReference>
<name>A0A3N1Y1A5_9GAMM</name>
<dbReference type="PROSITE" id="PS51833">
    <property type="entry name" value="HDOD"/>
    <property type="match status" value="1"/>
</dbReference>
<dbReference type="AlphaFoldDB" id="A0A3N1Y1A5"/>
<dbReference type="PIRSF" id="PIRSF036888">
    <property type="entry name" value="HDGYPm_UCP036888"/>
    <property type="match status" value="1"/>
</dbReference>
<dbReference type="SUPFAM" id="SSF55826">
    <property type="entry name" value="YbaK/ProRS associated domain"/>
    <property type="match status" value="1"/>
</dbReference>
<dbReference type="Pfam" id="PF04073">
    <property type="entry name" value="tRNA_edit"/>
    <property type="match status" value="1"/>
</dbReference>
<gene>
    <name evidence="2" type="ORF">EDC57_1819</name>
</gene>
<dbReference type="InterPro" id="IPR013976">
    <property type="entry name" value="HDOD"/>
</dbReference>
<accession>A0A3N1Y1A5</accession>
<dbReference type="Proteomes" id="UP000276634">
    <property type="component" value="Unassembled WGS sequence"/>
</dbReference>
<keyword evidence="3" id="KW-1185">Reference proteome</keyword>